<dbReference type="Pfam" id="PF00497">
    <property type="entry name" value="SBP_bac_3"/>
    <property type="match status" value="1"/>
</dbReference>
<dbReference type="RefSeq" id="WP_371843708.1">
    <property type="nucleotide sequence ID" value="NZ_JBGMEL010000010.1"/>
</dbReference>
<dbReference type="Gene3D" id="3.40.190.10">
    <property type="entry name" value="Periplasmic binding protein-like II"/>
    <property type="match status" value="2"/>
</dbReference>
<dbReference type="Proteomes" id="UP001569414">
    <property type="component" value="Unassembled WGS sequence"/>
</dbReference>
<dbReference type="SUPFAM" id="SSF53850">
    <property type="entry name" value="Periplasmic binding protein-like II"/>
    <property type="match status" value="1"/>
</dbReference>
<evidence type="ECO:0000313" key="4">
    <source>
        <dbReference type="EMBL" id="MFA0791226.1"/>
    </source>
</evidence>
<dbReference type="SMART" id="SM00062">
    <property type="entry name" value="PBPb"/>
    <property type="match status" value="1"/>
</dbReference>
<reference evidence="4 5" key="1">
    <citation type="submission" date="2024-08" db="EMBL/GenBank/DDBJ databases">
        <authorList>
            <person name="Ishaq N."/>
        </authorList>
    </citation>
    <scope>NUCLEOTIDE SEQUENCE [LARGE SCALE GENOMIC DNA]</scope>
    <source>
        <strain evidence="4 5">JCM 30400</strain>
    </source>
</reference>
<dbReference type="InterPro" id="IPR001638">
    <property type="entry name" value="Solute-binding_3/MltF_N"/>
</dbReference>
<gene>
    <name evidence="4" type="ORF">ACCI51_11780</name>
</gene>
<feature type="domain" description="Solute-binding protein family 3/N-terminal" evidence="3">
    <location>
        <begin position="29"/>
        <end position="249"/>
    </location>
</feature>
<dbReference type="PANTHER" id="PTHR35936">
    <property type="entry name" value="MEMBRANE-BOUND LYTIC MUREIN TRANSGLYCOSYLASE F"/>
    <property type="match status" value="1"/>
</dbReference>
<comment type="caution">
    <text evidence="4">The sequence shown here is derived from an EMBL/GenBank/DDBJ whole genome shotgun (WGS) entry which is preliminary data.</text>
</comment>
<evidence type="ECO:0000259" key="3">
    <source>
        <dbReference type="SMART" id="SM00062"/>
    </source>
</evidence>
<protein>
    <submittedName>
        <fullName evidence="4">Substrate-binding periplasmic protein</fullName>
    </submittedName>
</protein>
<keyword evidence="5" id="KW-1185">Reference proteome</keyword>
<keyword evidence="2" id="KW-0732">Signal</keyword>
<proteinExistence type="inferred from homology"/>
<sequence>MNSLRTVFGVIIVLFFIALPAKALSEGTPLKVAIAGDAPPYVIDGASGGLEVDIVRQALPGYDVEFVQMGFAQTAPALEQGKVQAAVNVMKKNDHLFYSGNMISFSNYAIAKASDEMKVSRIADLKGKKVITWQGAPMDLGMEFEKMFGPNGTQRQNLILAPTARDLVAQFWKMKGVVAVVDMALFKFYSQKMGHTMTQVDLFKIFPLTTDFRVGFRDQKVRDDFNRGLANLCNSGRYRELLRKYDVEQREDVCQ</sequence>
<name>A0ABV4NP80_9GAMM</name>
<comment type="similarity">
    <text evidence="1">Belongs to the bacterial solute-binding protein 3 family.</text>
</comment>
<dbReference type="EMBL" id="JBGMEL010000010">
    <property type="protein sequence ID" value="MFA0791226.1"/>
    <property type="molecule type" value="Genomic_DNA"/>
</dbReference>
<evidence type="ECO:0000256" key="1">
    <source>
        <dbReference type="ARBA" id="ARBA00010333"/>
    </source>
</evidence>
<accession>A0ABV4NP80</accession>
<evidence type="ECO:0000313" key="5">
    <source>
        <dbReference type="Proteomes" id="UP001569414"/>
    </source>
</evidence>
<organism evidence="4 5">
    <name type="scientific">Microbulbifer echini</name>
    <dbReference type="NCBI Taxonomy" id="1529067"/>
    <lineage>
        <taxon>Bacteria</taxon>
        <taxon>Pseudomonadati</taxon>
        <taxon>Pseudomonadota</taxon>
        <taxon>Gammaproteobacteria</taxon>
        <taxon>Cellvibrionales</taxon>
        <taxon>Microbulbiferaceae</taxon>
        <taxon>Microbulbifer</taxon>
    </lineage>
</organism>
<evidence type="ECO:0000256" key="2">
    <source>
        <dbReference type="ARBA" id="ARBA00022729"/>
    </source>
</evidence>